<reference evidence="3" key="1">
    <citation type="submission" date="2022-03" db="EMBL/GenBank/DDBJ databases">
        <authorList>
            <person name="Santos J.D.N."/>
            <person name="Kallscheuer N."/>
            <person name="Jogler C."/>
            <person name="Lage O.M."/>
        </authorList>
    </citation>
    <scope>NUCLEOTIDE SEQUENCE</scope>
    <source>
        <strain evidence="3">M600PL45_2</strain>
    </source>
</reference>
<dbReference type="RefSeq" id="WP_241062015.1">
    <property type="nucleotide sequence ID" value="NZ_JAKWJU010000002.1"/>
</dbReference>
<proteinExistence type="predicted"/>
<protein>
    <submittedName>
        <fullName evidence="3">VOC family protein</fullName>
    </submittedName>
</protein>
<dbReference type="PROSITE" id="PS51819">
    <property type="entry name" value="VOC"/>
    <property type="match status" value="1"/>
</dbReference>
<sequence length="155" mass="16582">MDSATNTTANTTTTGTAAGNGDAQGAAPAPTVWPTLQARDAHALIDFLVETVGFLRTALHTDGDRVAHCQLDWPEGGGVMLGSHDPEAKWCTPPGTFGCYVVTDDVDGLYERLRAAGVTVVRELADQDYGNRDFTISDPEGNLWCFGHYRGEARP</sequence>
<evidence type="ECO:0000313" key="4">
    <source>
        <dbReference type="Proteomes" id="UP001166784"/>
    </source>
</evidence>
<dbReference type="Gene3D" id="3.30.720.110">
    <property type="match status" value="1"/>
</dbReference>
<dbReference type="EMBL" id="JAKWJU010000002">
    <property type="protein sequence ID" value="MCH6163177.1"/>
    <property type="molecule type" value="Genomic_DNA"/>
</dbReference>
<keyword evidence="4" id="KW-1185">Reference proteome</keyword>
<name>A0ABS9T3V1_9ACTN</name>
<evidence type="ECO:0000256" key="1">
    <source>
        <dbReference type="SAM" id="MobiDB-lite"/>
    </source>
</evidence>
<dbReference type="InterPro" id="IPR004360">
    <property type="entry name" value="Glyas_Fos-R_dOase_dom"/>
</dbReference>
<evidence type="ECO:0000313" key="3">
    <source>
        <dbReference type="EMBL" id="MCH6163177.1"/>
    </source>
</evidence>
<dbReference type="Proteomes" id="UP001166784">
    <property type="component" value="Unassembled WGS sequence"/>
</dbReference>
<evidence type="ECO:0000259" key="2">
    <source>
        <dbReference type="PROSITE" id="PS51819"/>
    </source>
</evidence>
<gene>
    <name evidence="3" type="ORF">MMA15_23130</name>
</gene>
<feature type="region of interest" description="Disordered" evidence="1">
    <location>
        <begin position="1"/>
        <end position="29"/>
    </location>
</feature>
<dbReference type="Gene3D" id="3.30.720.120">
    <property type="match status" value="1"/>
</dbReference>
<comment type="caution">
    <text evidence="3">The sequence shown here is derived from an EMBL/GenBank/DDBJ whole genome shotgun (WGS) entry which is preliminary data.</text>
</comment>
<reference evidence="3" key="2">
    <citation type="journal article" date="2023" name="Int. J. Syst. Evol. Microbiol.">
        <title>Streptomyces marispadix sp. nov., isolated from marine beach sediment of the Northern Coast of Portugal.</title>
        <authorList>
            <person name="dos Santos J.D.N."/>
            <person name="Vitorino I.R."/>
            <person name="Kallscheuer N."/>
            <person name="Srivastava A."/>
            <person name="Krautwurst S."/>
            <person name="Marz M."/>
            <person name="Jogler C."/>
            <person name="Lobo Da Cunha A."/>
            <person name="Catita J."/>
            <person name="Goncalves H."/>
            <person name="Gonzalez I."/>
            <person name="Reyes F."/>
            <person name="Lage O.M."/>
        </authorList>
    </citation>
    <scope>NUCLEOTIDE SEQUENCE</scope>
    <source>
        <strain evidence="3">M600PL45_2</strain>
    </source>
</reference>
<accession>A0ABS9T3V1</accession>
<dbReference type="SUPFAM" id="SSF54593">
    <property type="entry name" value="Glyoxalase/Bleomycin resistance protein/Dihydroxybiphenyl dioxygenase"/>
    <property type="match status" value="1"/>
</dbReference>
<feature type="domain" description="VOC" evidence="2">
    <location>
        <begin position="30"/>
        <end position="149"/>
    </location>
</feature>
<dbReference type="InterPro" id="IPR037523">
    <property type="entry name" value="VOC_core"/>
</dbReference>
<organism evidence="3 4">
    <name type="scientific">Streptomyces marispadix</name>
    <dbReference type="NCBI Taxonomy" id="2922868"/>
    <lineage>
        <taxon>Bacteria</taxon>
        <taxon>Bacillati</taxon>
        <taxon>Actinomycetota</taxon>
        <taxon>Actinomycetes</taxon>
        <taxon>Kitasatosporales</taxon>
        <taxon>Streptomycetaceae</taxon>
        <taxon>Streptomyces</taxon>
    </lineage>
</organism>
<dbReference type="InterPro" id="IPR029068">
    <property type="entry name" value="Glyas_Bleomycin-R_OHBP_Dase"/>
</dbReference>
<dbReference type="Pfam" id="PF00903">
    <property type="entry name" value="Glyoxalase"/>
    <property type="match status" value="1"/>
</dbReference>